<protein>
    <submittedName>
        <fullName evidence="2">Uncharacterized protein</fullName>
    </submittedName>
</protein>
<gene>
    <name evidence="2" type="ORF">E2C01_100446</name>
</gene>
<proteinExistence type="predicted"/>
<dbReference type="EMBL" id="VSRR010142520">
    <property type="protein sequence ID" value="MPD04741.1"/>
    <property type="molecule type" value="Genomic_DNA"/>
</dbReference>
<reference evidence="2 3" key="1">
    <citation type="submission" date="2019-05" db="EMBL/GenBank/DDBJ databases">
        <title>Another draft genome of Portunus trituberculatus and its Hox gene families provides insights of decapod evolution.</title>
        <authorList>
            <person name="Jeong J.-H."/>
            <person name="Song I."/>
            <person name="Kim S."/>
            <person name="Choi T."/>
            <person name="Kim D."/>
            <person name="Ryu S."/>
            <person name="Kim W."/>
        </authorList>
    </citation>
    <scope>NUCLEOTIDE SEQUENCE [LARGE SCALE GENOMIC DNA]</scope>
    <source>
        <tissue evidence="2">Muscle</tissue>
    </source>
</reference>
<accession>A0A5B7K6Y5</accession>
<evidence type="ECO:0000313" key="2">
    <source>
        <dbReference type="EMBL" id="MPD04741.1"/>
    </source>
</evidence>
<sequence length="139" mass="15046">MHSIPGIQGVLAIKEVPVIDERPSIPPAVICKSAIYCNSPGQPFTSQSPPWQHIAYHRRCLLISNFIQSLLKSPKQLLTPYLANVISPPGTEENNGFGPVRQTRVQLITPPLNSGPGEAHSPPPPPPVLITNASPDCHR</sequence>
<evidence type="ECO:0000313" key="3">
    <source>
        <dbReference type="Proteomes" id="UP000324222"/>
    </source>
</evidence>
<feature type="region of interest" description="Disordered" evidence="1">
    <location>
        <begin position="88"/>
        <end position="139"/>
    </location>
</feature>
<keyword evidence="3" id="KW-1185">Reference proteome</keyword>
<comment type="caution">
    <text evidence="2">The sequence shown here is derived from an EMBL/GenBank/DDBJ whole genome shotgun (WGS) entry which is preliminary data.</text>
</comment>
<dbReference type="AlphaFoldDB" id="A0A5B7K6Y5"/>
<name>A0A5B7K6Y5_PORTR</name>
<organism evidence="2 3">
    <name type="scientific">Portunus trituberculatus</name>
    <name type="common">Swimming crab</name>
    <name type="synonym">Neptunus trituberculatus</name>
    <dbReference type="NCBI Taxonomy" id="210409"/>
    <lineage>
        <taxon>Eukaryota</taxon>
        <taxon>Metazoa</taxon>
        <taxon>Ecdysozoa</taxon>
        <taxon>Arthropoda</taxon>
        <taxon>Crustacea</taxon>
        <taxon>Multicrustacea</taxon>
        <taxon>Malacostraca</taxon>
        <taxon>Eumalacostraca</taxon>
        <taxon>Eucarida</taxon>
        <taxon>Decapoda</taxon>
        <taxon>Pleocyemata</taxon>
        <taxon>Brachyura</taxon>
        <taxon>Eubrachyura</taxon>
        <taxon>Portunoidea</taxon>
        <taxon>Portunidae</taxon>
        <taxon>Portuninae</taxon>
        <taxon>Portunus</taxon>
    </lineage>
</organism>
<evidence type="ECO:0000256" key="1">
    <source>
        <dbReference type="SAM" id="MobiDB-lite"/>
    </source>
</evidence>
<dbReference type="Proteomes" id="UP000324222">
    <property type="component" value="Unassembled WGS sequence"/>
</dbReference>